<dbReference type="InterPro" id="IPR036849">
    <property type="entry name" value="Enolase-like_C_sf"/>
</dbReference>
<dbReference type="Pfam" id="PF13378">
    <property type="entry name" value="MR_MLE_C"/>
    <property type="match status" value="1"/>
</dbReference>
<comment type="cofactor">
    <cofactor evidence="1">
        <name>Mg(2+)</name>
        <dbReference type="ChEBI" id="CHEBI:18420"/>
    </cofactor>
</comment>
<feature type="compositionally biased region" description="Basic and acidic residues" evidence="4">
    <location>
        <begin position="361"/>
        <end position="370"/>
    </location>
</feature>
<dbReference type="Gene3D" id="3.30.390.10">
    <property type="entry name" value="Enolase-like, N-terminal domain"/>
    <property type="match status" value="1"/>
</dbReference>
<evidence type="ECO:0000313" key="7">
    <source>
        <dbReference type="Proteomes" id="UP001232536"/>
    </source>
</evidence>
<evidence type="ECO:0000256" key="1">
    <source>
        <dbReference type="ARBA" id="ARBA00001946"/>
    </source>
</evidence>
<evidence type="ECO:0000259" key="5">
    <source>
        <dbReference type="SMART" id="SM00922"/>
    </source>
</evidence>
<keyword evidence="3" id="KW-0460">Magnesium</keyword>
<keyword evidence="2" id="KW-0479">Metal-binding</keyword>
<dbReference type="InterPro" id="IPR029065">
    <property type="entry name" value="Enolase_C-like"/>
</dbReference>
<name>A0ABT9D8J8_9CELL</name>
<feature type="domain" description="Mandelate racemase/muconate lactonizing enzyme C-terminal" evidence="5">
    <location>
        <begin position="146"/>
        <end position="246"/>
    </location>
</feature>
<sequence length="370" mass="39276">MAGLRGATIEEVVAQAWVVPTDEPEADGTLTWDSTTVVLVEVKAAGQTGLGWTYGHASAAHLVNDKLGDLVVGREAADVPAANLAMVRAVRNMGRRGIASTAISAVDIALWDLKARLLDVPLAVLLGKVRDSIPAYGSGGFTTWDDARLREEIGGWTEAGMRAVKIKIGEDAGANVARDLHRTALATRTAGPGIEVFVDANGGYSRGQAARMGAALDNLGVTWFEEPVTSDDLQGLHELRTRLQCDVSTGEYAWCPEDAQRLIEAGAVDCLQADVTRCEGVTGWLRVAALADAAALDVSTHCAPQLSAHVAVAVPNARHIEWFHDHVRLDPMLVEGTLDVVDGTVTPDLSRPGHGMRLRAKPAEPARRVA</sequence>
<dbReference type="Gene3D" id="3.20.20.120">
    <property type="entry name" value="Enolase-like C-terminal domain"/>
    <property type="match status" value="1"/>
</dbReference>
<dbReference type="InterPro" id="IPR029017">
    <property type="entry name" value="Enolase-like_N"/>
</dbReference>
<dbReference type="EMBL" id="JAUQYP010000001">
    <property type="protein sequence ID" value="MDO8107224.1"/>
    <property type="molecule type" value="Genomic_DNA"/>
</dbReference>
<dbReference type="PANTHER" id="PTHR13794:SF58">
    <property type="entry name" value="MITOCHONDRIAL ENOLASE SUPERFAMILY MEMBER 1"/>
    <property type="match status" value="1"/>
</dbReference>
<proteinExistence type="predicted"/>
<dbReference type="PROSITE" id="PS00908">
    <property type="entry name" value="MR_MLE_1"/>
    <property type="match status" value="1"/>
</dbReference>
<dbReference type="InterPro" id="IPR018110">
    <property type="entry name" value="Mandel_Rmase/mucon_lact_enz_CS"/>
</dbReference>
<dbReference type="InterPro" id="IPR046945">
    <property type="entry name" value="RHMD-like"/>
</dbReference>
<dbReference type="RefSeq" id="WP_304600856.1">
    <property type="nucleotide sequence ID" value="NZ_JAUQYO010000001.1"/>
</dbReference>
<keyword evidence="7" id="KW-1185">Reference proteome</keyword>
<evidence type="ECO:0000256" key="2">
    <source>
        <dbReference type="ARBA" id="ARBA00022723"/>
    </source>
</evidence>
<dbReference type="SUPFAM" id="SSF54826">
    <property type="entry name" value="Enolase N-terminal domain-like"/>
    <property type="match status" value="1"/>
</dbReference>
<dbReference type="InterPro" id="IPR013342">
    <property type="entry name" value="Mandelate_racemase_C"/>
</dbReference>
<organism evidence="6 7">
    <name type="scientific">Actinotalea lenta</name>
    <dbReference type="NCBI Taxonomy" id="3064654"/>
    <lineage>
        <taxon>Bacteria</taxon>
        <taxon>Bacillati</taxon>
        <taxon>Actinomycetota</taxon>
        <taxon>Actinomycetes</taxon>
        <taxon>Micrococcales</taxon>
        <taxon>Cellulomonadaceae</taxon>
        <taxon>Actinotalea</taxon>
    </lineage>
</organism>
<evidence type="ECO:0000256" key="3">
    <source>
        <dbReference type="ARBA" id="ARBA00022842"/>
    </source>
</evidence>
<dbReference type="PANTHER" id="PTHR13794">
    <property type="entry name" value="ENOLASE SUPERFAMILY, MANDELATE RACEMASE"/>
    <property type="match status" value="1"/>
</dbReference>
<dbReference type="SUPFAM" id="SSF51604">
    <property type="entry name" value="Enolase C-terminal domain-like"/>
    <property type="match status" value="1"/>
</dbReference>
<evidence type="ECO:0000313" key="6">
    <source>
        <dbReference type="EMBL" id="MDO8107224.1"/>
    </source>
</evidence>
<dbReference type="SFLD" id="SFLDG00179">
    <property type="entry name" value="mandelate_racemase"/>
    <property type="match status" value="1"/>
</dbReference>
<dbReference type="SMART" id="SM00922">
    <property type="entry name" value="MR_MLE"/>
    <property type="match status" value="1"/>
</dbReference>
<comment type="caution">
    <text evidence="6">The sequence shown here is derived from an EMBL/GenBank/DDBJ whole genome shotgun (WGS) entry which is preliminary data.</text>
</comment>
<dbReference type="SFLD" id="SFLDS00001">
    <property type="entry name" value="Enolase"/>
    <property type="match status" value="1"/>
</dbReference>
<accession>A0ABT9D8J8</accession>
<protein>
    <submittedName>
        <fullName evidence="6">Enolase C-terminal domain-like protein</fullName>
    </submittedName>
</protein>
<reference evidence="6 7" key="1">
    <citation type="submission" date="2023-07" db="EMBL/GenBank/DDBJ databases">
        <title>Description of novel actinomycetes strains, isolated from tidal flat sediment.</title>
        <authorList>
            <person name="Lu C."/>
        </authorList>
    </citation>
    <scope>NUCLEOTIDE SEQUENCE [LARGE SCALE GENOMIC DNA]</scope>
    <source>
        <strain evidence="6 7">SYSU T00b441</strain>
    </source>
</reference>
<dbReference type="InterPro" id="IPR013341">
    <property type="entry name" value="Mandelate_racemase_N_dom"/>
</dbReference>
<dbReference type="Proteomes" id="UP001232536">
    <property type="component" value="Unassembled WGS sequence"/>
</dbReference>
<evidence type="ECO:0000256" key="4">
    <source>
        <dbReference type="SAM" id="MobiDB-lite"/>
    </source>
</evidence>
<dbReference type="Pfam" id="PF02746">
    <property type="entry name" value="MR_MLE_N"/>
    <property type="match status" value="1"/>
</dbReference>
<gene>
    <name evidence="6" type="ORF">Q6348_08455</name>
</gene>
<feature type="region of interest" description="Disordered" evidence="4">
    <location>
        <begin position="349"/>
        <end position="370"/>
    </location>
</feature>